<name>A0A0T5ZY52_UNCKA</name>
<dbReference type="InterPro" id="IPR043129">
    <property type="entry name" value="ATPase_NBD"/>
</dbReference>
<evidence type="ECO:0000256" key="1">
    <source>
        <dbReference type="SAM" id="MobiDB-lite"/>
    </source>
</evidence>
<dbReference type="Gene3D" id="3.30.420.40">
    <property type="match status" value="2"/>
</dbReference>
<protein>
    <submittedName>
        <fullName evidence="2">Cell division protein (Septum formation)</fullName>
    </submittedName>
</protein>
<keyword evidence="2" id="KW-0131">Cell cycle</keyword>
<organism evidence="2 3">
    <name type="scientific">candidate division WWE3 bacterium CSP1-7</name>
    <dbReference type="NCBI Taxonomy" id="1576480"/>
    <lineage>
        <taxon>Bacteria</taxon>
        <taxon>Katanobacteria</taxon>
    </lineage>
</organism>
<dbReference type="Proteomes" id="UP000051297">
    <property type="component" value="Unassembled WGS sequence"/>
</dbReference>
<evidence type="ECO:0000313" key="2">
    <source>
        <dbReference type="EMBL" id="KRT67732.1"/>
    </source>
</evidence>
<keyword evidence="2" id="KW-0132">Cell division</keyword>
<accession>A0A0T5ZY52</accession>
<dbReference type="EMBL" id="LDXK01000001">
    <property type="protein sequence ID" value="KRT67732.1"/>
    <property type="molecule type" value="Genomic_DNA"/>
</dbReference>
<dbReference type="STRING" id="1576480.XU08_C0001G0141"/>
<gene>
    <name evidence="2" type="ORF">XU08_C0001G0141</name>
</gene>
<reference evidence="2 3" key="1">
    <citation type="submission" date="2015-05" db="EMBL/GenBank/DDBJ databases">
        <title>Critical biogeochemical functions in the subsurface are associated with bacteria from new phyla and little studied lineages.</title>
        <authorList>
            <person name="Hug L.A."/>
            <person name="Thomas B.C."/>
            <person name="Sharon I."/>
            <person name="Brown C.T."/>
            <person name="Sharma R."/>
            <person name="Hettich R.L."/>
            <person name="Wilkins M.J."/>
            <person name="Williams K.H."/>
            <person name="Singh A."/>
            <person name="Banfield J.F."/>
        </authorList>
    </citation>
    <scope>NUCLEOTIDE SEQUENCE [LARGE SCALE GENOMIC DNA]</scope>
    <source>
        <strain evidence="2">CSP1-7</strain>
    </source>
</reference>
<dbReference type="SUPFAM" id="SSF53067">
    <property type="entry name" value="Actin-like ATPase domain"/>
    <property type="match status" value="1"/>
</dbReference>
<evidence type="ECO:0000313" key="3">
    <source>
        <dbReference type="Proteomes" id="UP000051297"/>
    </source>
</evidence>
<dbReference type="AlphaFoldDB" id="A0A0T5ZY52"/>
<comment type="caution">
    <text evidence="2">The sequence shown here is derived from an EMBL/GenBank/DDBJ whole genome shotgun (WGS) entry which is preliminary data.</text>
</comment>
<feature type="compositionally biased region" description="Basic and acidic residues" evidence="1">
    <location>
        <begin position="322"/>
        <end position="337"/>
    </location>
</feature>
<feature type="compositionally biased region" description="Acidic residues" evidence="1">
    <location>
        <begin position="338"/>
        <end position="348"/>
    </location>
</feature>
<proteinExistence type="predicted"/>
<dbReference type="GO" id="GO:0051301">
    <property type="term" value="P:cell division"/>
    <property type="evidence" value="ECO:0007669"/>
    <property type="project" value="UniProtKB-KW"/>
</dbReference>
<dbReference type="Gene3D" id="3.30.1490.300">
    <property type="match status" value="1"/>
</dbReference>
<sequence>MLKISLPFGKKEEFPDQFFALDLGGKNLKAFVLDRTDGNVVALGSRKISRVGVLGDDVFNLKEAVGQLRHDFPEAEPLAVVGISGPHTLAFTTVVRSSTSRDVPDLVSHARQEAQRSAEVDIRIGLGEPRLKISEVEAEILEVKEADKMEVFLFTSFASEPYLMELSQLVKPSGLKLWGFSSLSFNLVTELSHTLSSSDEKEELNALVFDVGGSKTEISLAFGGELMETRSFWWDFKENGNPVAFLDLWLEALSSTLSAFEGVETFPPKIYLTGGAAVFPGLSEVVASYPWSRDHHFEIAPELVPFEEERLSTSLGQVALRLRKEADGPEPGAKDSETGSDFEEEEGQ</sequence>
<feature type="region of interest" description="Disordered" evidence="1">
    <location>
        <begin position="322"/>
        <end position="348"/>
    </location>
</feature>